<evidence type="ECO:0000259" key="3">
    <source>
        <dbReference type="Pfam" id="PF01248"/>
    </source>
</evidence>
<dbReference type="Proteomes" id="UP000010523">
    <property type="component" value="Unassembled WGS sequence"/>
</dbReference>
<name>I3E0K4_BACMT</name>
<evidence type="ECO:0000256" key="2">
    <source>
        <dbReference type="HAMAP-Rule" id="MF_00574"/>
    </source>
</evidence>
<keyword evidence="4" id="KW-0689">Ribosomal protein</keyword>
<dbReference type="eggNOG" id="COG1358">
    <property type="taxonomic scope" value="Bacteria"/>
</dbReference>
<keyword evidence="5" id="KW-1185">Reference proteome</keyword>
<comment type="similarity">
    <text evidence="2">Belongs to the eukaryotic ribosomal protein eL8 family.</text>
</comment>
<keyword evidence="1 2" id="KW-0694">RNA-binding</keyword>
<feature type="domain" description="Ribosomal protein eL8/eL30/eS12/Gadd45" evidence="3">
    <location>
        <begin position="4"/>
        <end position="81"/>
    </location>
</feature>
<accession>I3E0K4</accession>
<evidence type="ECO:0000313" key="4">
    <source>
        <dbReference type="EMBL" id="EIJ80025.1"/>
    </source>
</evidence>
<dbReference type="NCBIfam" id="NF010125">
    <property type="entry name" value="PRK13602.1"/>
    <property type="match status" value="1"/>
</dbReference>
<dbReference type="InterPro" id="IPR029064">
    <property type="entry name" value="Ribosomal_eL30-like_sf"/>
</dbReference>
<dbReference type="RefSeq" id="WP_003351433.1">
    <property type="nucleotide sequence ID" value="NZ_AFEU01000002.1"/>
</dbReference>
<dbReference type="AlphaFoldDB" id="I3E0K4"/>
<dbReference type="GO" id="GO:0003723">
    <property type="term" value="F:RNA binding"/>
    <property type="evidence" value="ECO:0007669"/>
    <property type="project" value="UniProtKB-UniRule"/>
</dbReference>
<keyword evidence="4" id="KW-0687">Ribonucleoprotein</keyword>
<evidence type="ECO:0000256" key="1">
    <source>
        <dbReference type="ARBA" id="ARBA00022884"/>
    </source>
</evidence>
<dbReference type="STRING" id="997296.PB1_06687"/>
<dbReference type="EMBL" id="AFEU01000002">
    <property type="protein sequence ID" value="EIJ80025.1"/>
    <property type="molecule type" value="Genomic_DNA"/>
</dbReference>
<dbReference type="InterPro" id="IPR023460">
    <property type="entry name" value="RNA_bf_YbxF-like"/>
</dbReference>
<organism evidence="4 5">
    <name type="scientific">Bacillus methanolicus PB1</name>
    <dbReference type="NCBI Taxonomy" id="997296"/>
    <lineage>
        <taxon>Bacteria</taxon>
        <taxon>Bacillati</taxon>
        <taxon>Bacillota</taxon>
        <taxon>Bacilli</taxon>
        <taxon>Bacillales</taxon>
        <taxon>Bacillaceae</taxon>
        <taxon>Bacillus</taxon>
    </lineage>
</organism>
<dbReference type="Gene3D" id="3.30.1330.30">
    <property type="match status" value="1"/>
</dbReference>
<evidence type="ECO:0000313" key="5">
    <source>
        <dbReference type="Proteomes" id="UP000010523"/>
    </source>
</evidence>
<dbReference type="PATRIC" id="fig|997296.3.peg.1420"/>
<reference evidence="4 5" key="1">
    <citation type="journal article" date="2012" name="Appl. Environ. Microbiol.">
        <title>Genome Sequence of Thermotolerant Bacillus methanolicus: Features and Regulation Related to Methylotrophy and Production of L-Lysine and L-Glutamate from Methanol.</title>
        <authorList>
            <person name="Heggeset T.M."/>
            <person name="Krog A."/>
            <person name="Balzer S."/>
            <person name="Wentzel A."/>
            <person name="Ellingsen T.E."/>
            <person name="Brautaset T."/>
        </authorList>
    </citation>
    <scope>NUCLEOTIDE SEQUENCE [LARGE SCALE GENOMIC DNA]</scope>
    <source>
        <strain evidence="4 5">PB1</strain>
    </source>
</reference>
<protein>
    <recommendedName>
        <fullName evidence="2">RNA-binding protein PB1_06687</fullName>
    </recommendedName>
    <alternativeName>
        <fullName evidence="2">Ribosomal protein eL8-like</fullName>
    </alternativeName>
</protein>
<dbReference type="SUPFAM" id="SSF55315">
    <property type="entry name" value="L30e-like"/>
    <property type="match status" value="1"/>
</dbReference>
<dbReference type="GO" id="GO:0005840">
    <property type="term" value="C:ribosome"/>
    <property type="evidence" value="ECO:0007669"/>
    <property type="project" value="UniProtKB-KW"/>
</dbReference>
<dbReference type="HAMAP" id="MF_00574">
    <property type="entry name" value="Ribosomal_eL8_Bact"/>
    <property type="match status" value="1"/>
</dbReference>
<sequence length="82" mass="8567">MSYEKVLQARNIIVGTKQAVKALKSGIVLELVIANDADPNLTAKAVDAAKEMNVPVTCVDSMKKLGKACGIEVGAATVAIIR</sequence>
<proteinExistence type="inferred from homology"/>
<comment type="caution">
    <text evidence="4">The sequence shown here is derived from an EMBL/GenBank/DDBJ whole genome shotgun (WGS) entry which is preliminary data.</text>
</comment>
<dbReference type="InterPro" id="IPR004038">
    <property type="entry name" value="Ribosomal_eL8/eL30/eS12/Gad45"/>
</dbReference>
<dbReference type="Pfam" id="PF01248">
    <property type="entry name" value="Ribosomal_L7Ae"/>
    <property type="match status" value="1"/>
</dbReference>
<gene>
    <name evidence="4" type="ORF">PB1_06687</name>
</gene>
<dbReference type="OrthoDB" id="2353623at2"/>